<dbReference type="AlphaFoldDB" id="A0A4Q0SJI8"/>
<proteinExistence type="predicted"/>
<comment type="caution">
    <text evidence="1">The sequence shown here is derived from an EMBL/GenBank/DDBJ whole genome shotgun (WGS) entry which is preliminary data.</text>
</comment>
<evidence type="ECO:0000313" key="1">
    <source>
        <dbReference type="EMBL" id="RXH38638.1"/>
    </source>
</evidence>
<dbReference type="Proteomes" id="UP000289546">
    <property type="component" value="Unassembled WGS sequence"/>
</dbReference>
<name>A0A4Q0SJI8_9BRAD</name>
<organism evidence="1 2">
    <name type="scientific">Bradyrhizobium nanningense</name>
    <dbReference type="NCBI Taxonomy" id="1325118"/>
    <lineage>
        <taxon>Bacteria</taxon>
        <taxon>Pseudomonadati</taxon>
        <taxon>Pseudomonadota</taxon>
        <taxon>Alphaproteobacteria</taxon>
        <taxon>Hyphomicrobiales</taxon>
        <taxon>Nitrobacteraceae</taxon>
        <taxon>Bradyrhizobium</taxon>
    </lineage>
</organism>
<gene>
    <name evidence="1" type="ORF">XH99_00725</name>
</gene>
<keyword evidence="2" id="KW-1185">Reference proteome</keyword>
<reference evidence="1 2" key="1">
    <citation type="submission" date="2015-04" db="EMBL/GenBank/DDBJ databases">
        <title>Comparative genomics of rhizobia nodulating Arachis hypogaea in China.</title>
        <authorList>
            <person name="Li Y."/>
        </authorList>
    </citation>
    <scope>NUCLEOTIDE SEQUENCE [LARGE SCALE GENOMIC DNA]</scope>
    <source>
        <strain evidence="1 2">CCBAU 51757</strain>
    </source>
</reference>
<sequence length="250" mass="27135">MDPVTASGRTETKSGRPLISQAIAIANAILAASSPYKLREGWTPADKDRPATNELAVYLIAPTSPPFVIQVPFKSCRCVFVQEPAFRKSLSAYSGKPKQMLRIEPSHMLAFMLLHEVGHVENGNPGAYDDRAADLNLTETEQKARERAADAFAARALVAASKDTKSTPGFLDAMNVQLAVTNASWNLAAVRLLDHFGGSSLCAKDLFADRGLSHPNYELRVLTVNDIIANTPTSHELVSQFENCRAPASR</sequence>
<dbReference type="EMBL" id="LBJQ01000003">
    <property type="protein sequence ID" value="RXH38638.1"/>
    <property type="molecule type" value="Genomic_DNA"/>
</dbReference>
<protein>
    <submittedName>
        <fullName evidence="1">Uncharacterized protein</fullName>
    </submittedName>
</protein>
<accession>A0A4Q0SJI8</accession>
<evidence type="ECO:0000313" key="2">
    <source>
        <dbReference type="Proteomes" id="UP000289546"/>
    </source>
</evidence>